<reference evidence="10" key="1">
    <citation type="submission" date="2023-06" db="EMBL/GenBank/DDBJ databases">
        <title>Draft genome sequence of Nocardioides sp. SOB72.</title>
        <authorList>
            <person name="Zhang G."/>
        </authorList>
    </citation>
    <scope>NUCLEOTIDE SEQUENCE</scope>
    <source>
        <strain evidence="10">SOB72</strain>
    </source>
</reference>
<sequence>MTATAPAGLPDRLTPVTQPAPAGGVPEPSTPEPSTTAPPAPAQGPTRSPISALLARDVTGAGDQRWRPPLLLAAGDVLAAGAAAAASSHGVPRLPVLLLLVATWLLLLSADHCYDRHVASRLDRVRRVARCGTVLVAACAVGATLLEPAIRPRQLLVLALTATAISAAQRLLVDHWGRGAQERIPVVVAGHRREVARVMSELDRSRGHRYRIAGVCVPTAAGRDLGVPETCGFDRLPTVAVQHGARAVIVVPCRHLDPMTLRRLGWQLEGSGTSMLVASGLFDVAAARARIGYAGDLPLLHVRHAELTGARRLLEAGAERVVAAVALVLLAPFLAVLALAVRHDSPGPAFFRQTRVGRNGRAFSMLKLRSMVVDAETRRETVEALNESDGVLFKVRADPRITRVGAFLRRYSLDELPQLVNVVRGQMSLVGPRPPLPEEVERYDADTRRRLAVRPGITGLWQVSGRSDLSWEETVRLDLRYVDNWSLGLDLRILCRTVRAVLRHDGAY</sequence>
<evidence type="ECO:0000256" key="8">
    <source>
        <dbReference type="SAM" id="Phobius"/>
    </source>
</evidence>
<evidence type="ECO:0000259" key="9">
    <source>
        <dbReference type="Pfam" id="PF02397"/>
    </source>
</evidence>
<dbReference type="Proteomes" id="UP001168537">
    <property type="component" value="Unassembled WGS sequence"/>
</dbReference>
<dbReference type="RefSeq" id="WP_300960606.1">
    <property type="nucleotide sequence ID" value="NZ_JAUHJR010000003.1"/>
</dbReference>
<dbReference type="EC" id="2.7.8.-" evidence="10"/>
<evidence type="ECO:0000256" key="6">
    <source>
        <dbReference type="ARBA" id="ARBA00023136"/>
    </source>
</evidence>
<protein>
    <submittedName>
        <fullName evidence="10">Sugar transferase</fullName>
        <ecNumber evidence="10">2.7.8.-</ecNumber>
    </submittedName>
</protein>
<comment type="caution">
    <text evidence="10">The sequence shown here is derived from an EMBL/GenBank/DDBJ whole genome shotgun (WGS) entry which is preliminary data.</text>
</comment>
<evidence type="ECO:0000256" key="5">
    <source>
        <dbReference type="ARBA" id="ARBA00022989"/>
    </source>
</evidence>
<keyword evidence="3 10" id="KW-0808">Transferase</keyword>
<dbReference type="InterPro" id="IPR003362">
    <property type="entry name" value="Bact_transf"/>
</dbReference>
<feature type="transmembrane region" description="Helical" evidence="8">
    <location>
        <begin position="321"/>
        <end position="341"/>
    </location>
</feature>
<evidence type="ECO:0000256" key="1">
    <source>
        <dbReference type="ARBA" id="ARBA00004141"/>
    </source>
</evidence>
<feature type="compositionally biased region" description="Pro residues" evidence="7">
    <location>
        <begin position="28"/>
        <end position="42"/>
    </location>
</feature>
<proteinExistence type="inferred from homology"/>
<evidence type="ECO:0000313" key="11">
    <source>
        <dbReference type="Proteomes" id="UP001168537"/>
    </source>
</evidence>
<evidence type="ECO:0000256" key="7">
    <source>
        <dbReference type="SAM" id="MobiDB-lite"/>
    </source>
</evidence>
<evidence type="ECO:0000313" key="10">
    <source>
        <dbReference type="EMBL" id="MDN4161707.1"/>
    </source>
</evidence>
<comment type="subcellular location">
    <subcellularLocation>
        <location evidence="1">Membrane</location>
        <topology evidence="1">Multi-pass membrane protein</topology>
    </subcellularLocation>
</comment>
<feature type="domain" description="Bacterial sugar transferase" evidence="9">
    <location>
        <begin position="319"/>
        <end position="502"/>
    </location>
</feature>
<feature type="transmembrane region" description="Helical" evidence="8">
    <location>
        <begin position="156"/>
        <end position="173"/>
    </location>
</feature>
<feature type="transmembrane region" description="Helical" evidence="8">
    <location>
        <begin position="131"/>
        <end position="150"/>
    </location>
</feature>
<keyword evidence="6 8" id="KW-0472">Membrane</keyword>
<dbReference type="PANTHER" id="PTHR30576">
    <property type="entry name" value="COLANIC BIOSYNTHESIS UDP-GLUCOSE LIPID CARRIER TRANSFERASE"/>
    <property type="match status" value="1"/>
</dbReference>
<evidence type="ECO:0000256" key="3">
    <source>
        <dbReference type="ARBA" id="ARBA00022679"/>
    </source>
</evidence>
<keyword evidence="11" id="KW-1185">Reference proteome</keyword>
<keyword evidence="5 8" id="KW-1133">Transmembrane helix</keyword>
<feature type="region of interest" description="Disordered" evidence="7">
    <location>
        <begin position="1"/>
        <end position="48"/>
    </location>
</feature>
<dbReference type="GO" id="GO:0016740">
    <property type="term" value="F:transferase activity"/>
    <property type="evidence" value="ECO:0007669"/>
    <property type="project" value="UniProtKB-KW"/>
</dbReference>
<dbReference type="NCBIfam" id="TIGR03025">
    <property type="entry name" value="EPS_sugtrans"/>
    <property type="match status" value="1"/>
</dbReference>
<accession>A0ABT8EU42</accession>
<dbReference type="InterPro" id="IPR017475">
    <property type="entry name" value="EPS_sugar_tfrase"/>
</dbReference>
<evidence type="ECO:0000256" key="2">
    <source>
        <dbReference type="ARBA" id="ARBA00006464"/>
    </source>
</evidence>
<dbReference type="Pfam" id="PF02397">
    <property type="entry name" value="Bac_transf"/>
    <property type="match status" value="1"/>
</dbReference>
<organism evidence="10 11">
    <name type="scientific">Nocardioides abyssi</name>
    <dbReference type="NCBI Taxonomy" id="3058370"/>
    <lineage>
        <taxon>Bacteria</taxon>
        <taxon>Bacillati</taxon>
        <taxon>Actinomycetota</taxon>
        <taxon>Actinomycetes</taxon>
        <taxon>Propionibacteriales</taxon>
        <taxon>Nocardioidaceae</taxon>
        <taxon>Nocardioides</taxon>
    </lineage>
</organism>
<gene>
    <name evidence="10" type="ORF">QWY29_10130</name>
</gene>
<feature type="transmembrane region" description="Helical" evidence="8">
    <location>
        <begin position="94"/>
        <end position="110"/>
    </location>
</feature>
<dbReference type="PANTHER" id="PTHR30576:SF10">
    <property type="entry name" value="SLL5057 PROTEIN"/>
    <property type="match status" value="1"/>
</dbReference>
<evidence type="ECO:0000256" key="4">
    <source>
        <dbReference type="ARBA" id="ARBA00022692"/>
    </source>
</evidence>
<name>A0ABT8EU42_9ACTN</name>
<dbReference type="EMBL" id="JAUHJR010000003">
    <property type="protein sequence ID" value="MDN4161707.1"/>
    <property type="molecule type" value="Genomic_DNA"/>
</dbReference>
<comment type="similarity">
    <text evidence="2">Belongs to the bacterial sugar transferase family.</text>
</comment>
<keyword evidence="4 8" id="KW-0812">Transmembrane</keyword>